<dbReference type="PANTHER" id="PTHR43831:SF1">
    <property type="entry name" value="ISOBUTYRYL-COA DEHYDROGENASE, MITOCHONDRIAL"/>
    <property type="match status" value="1"/>
</dbReference>
<dbReference type="SUPFAM" id="SSF47203">
    <property type="entry name" value="Acyl-CoA dehydrogenase C-terminal domain-like"/>
    <property type="match status" value="1"/>
</dbReference>
<organism evidence="6 7">
    <name type="scientific">Acetobacter conturbans</name>
    <dbReference type="NCBI Taxonomy" id="1737472"/>
    <lineage>
        <taxon>Bacteria</taxon>
        <taxon>Pseudomonadati</taxon>
        <taxon>Pseudomonadota</taxon>
        <taxon>Alphaproteobacteria</taxon>
        <taxon>Acetobacterales</taxon>
        <taxon>Acetobacteraceae</taxon>
        <taxon>Acetobacter</taxon>
    </lineage>
</organism>
<dbReference type="SUPFAM" id="SSF56645">
    <property type="entry name" value="Acyl-CoA dehydrogenase NM domain-like"/>
    <property type="match status" value="1"/>
</dbReference>
<dbReference type="Proteomes" id="UP000631653">
    <property type="component" value="Unassembled WGS sequence"/>
</dbReference>
<protein>
    <submittedName>
        <fullName evidence="6">Acyl-CoA dehydrogenase</fullName>
    </submittedName>
</protein>
<accession>A0ABX0K1J6</accession>
<evidence type="ECO:0000256" key="2">
    <source>
        <dbReference type="ARBA" id="ARBA00023002"/>
    </source>
</evidence>
<gene>
    <name evidence="6" type="ORF">GOB81_13170</name>
</gene>
<dbReference type="PIRSF" id="PIRSF016578">
    <property type="entry name" value="HsaA"/>
    <property type="match status" value="1"/>
</dbReference>
<proteinExistence type="predicted"/>
<comment type="caution">
    <text evidence="6">The sequence shown here is derived from an EMBL/GenBank/DDBJ whole genome shotgun (WGS) entry which is preliminary data.</text>
</comment>
<evidence type="ECO:0000259" key="4">
    <source>
        <dbReference type="Pfam" id="PF02771"/>
    </source>
</evidence>
<evidence type="ECO:0000259" key="5">
    <source>
        <dbReference type="Pfam" id="PF08028"/>
    </source>
</evidence>
<dbReference type="Gene3D" id="1.20.140.10">
    <property type="entry name" value="Butyryl-CoA Dehydrogenase, subunit A, domain 3"/>
    <property type="match status" value="1"/>
</dbReference>
<keyword evidence="2" id="KW-0560">Oxidoreductase</keyword>
<dbReference type="InterPro" id="IPR036250">
    <property type="entry name" value="AcylCo_DH-like_C"/>
</dbReference>
<dbReference type="InterPro" id="IPR046373">
    <property type="entry name" value="Acyl-CoA_Oxase/DH_mid-dom_sf"/>
</dbReference>
<dbReference type="EMBL" id="WOSY01000013">
    <property type="protein sequence ID" value="NHN89564.1"/>
    <property type="molecule type" value="Genomic_DNA"/>
</dbReference>
<keyword evidence="1" id="KW-0285">Flavoprotein</keyword>
<dbReference type="InterPro" id="IPR052547">
    <property type="entry name" value="Mito_Isobutyryl-CoADH"/>
</dbReference>
<dbReference type="Gene3D" id="1.10.540.10">
    <property type="entry name" value="Acyl-CoA dehydrogenase/oxidase, N-terminal domain"/>
    <property type="match status" value="1"/>
</dbReference>
<dbReference type="Pfam" id="PF02771">
    <property type="entry name" value="Acyl-CoA_dh_N"/>
    <property type="match status" value="1"/>
</dbReference>
<evidence type="ECO:0000313" key="6">
    <source>
        <dbReference type="EMBL" id="NHN89564.1"/>
    </source>
</evidence>
<sequence>MDGSPTIERHAPETEIIERLVKRFAERAGEYDRRGEICLDNLEELRAAGLLSLAVPRKKGGEGAGLRRITEVVARVAEGDPSTALILAMQYLQTAGIVASRTWSDEVRDEVLTSIVESGAIINALRVEPELGTPSRGGVPATRVRRVGDRWLLSGRKIFSTGSSALHWGVVWGATEEEDPRIGQILVPLNLPGVRIEKSWHQLGMRATGSDTIVFEDVEVPERYLIGFIAQSAGNPETPALAIWHTVVVSALYDAVARAARDWLVTFLEARVPTALGRPLSSLPRFHAVIGEIDGLLLTNQALLERGLSLEGTEKTTLSEASQIKRLMTENAIAAVARAVEVTGNPGLNQNNPLERHYRNVLCGRIHTPQADVVLESAGRLAFEKAHERN</sequence>
<feature type="domain" description="Acyl-CoA oxidase/dehydrogenase middle" evidence="3">
    <location>
        <begin position="129"/>
        <end position="218"/>
    </location>
</feature>
<dbReference type="InterPro" id="IPR037069">
    <property type="entry name" value="AcylCoA_DH/ox_N_sf"/>
</dbReference>
<dbReference type="InterPro" id="IPR006091">
    <property type="entry name" value="Acyl-CoA_Oxase/DH_mid-dom"/>
</dbReference>
<feature type="domain" description="Acyl-CoA dehydrogenase/oxidase N-terminal" evidence="4">
    <location>
        <begin position="22"/>
        <end position="116"/>
    </location>
</feature>
<evidence type="ECO:0000313" key="7">
    <source>
        <dbReference type="Proteomes" id="UP000631653"/>
    </source>
</evidence>
<dbReference type="InterPro" id="IPR013107">
    <property type="entry name" value="Acyl-CoA_DH_C"/>
</dbReference>
<dbReference type="InterPro" id="IPR013786">
    <property type="entry name" value="AcylCoA_DH/ox_N"/>
</dbReference>
<reference evidence="6 7" key="1">
    <citation type="journal article" date="2020" name="Int. J. Syst. Evol. Microbiol.">
        <title>Novel acetic acid bacteria from cider fermentations: Acetobacter conturbans sp. nov. and Acetobacter fallax sp. nov.</title>
        <authorList>
            <person name="Sombolestani A.S."/>
            <person name="Cleenwerck I."/>
            <person name="Cnockaert M."/>
            <person name="Borremans W."/>
            <person name="Wieme A.D."/>
            <person name="De Vuyst L."/>
            <person name="Vandamme P."/>
        </authorList>
    </citation>
    <scope>NUCLEOTIDE SEQUENCE [LARGE SCALE GENOMIC DNA]</scope>
    <source>
        <strain evidence="6 7">LMG 1627</strain>
    </source>
</reference>
<dbReference type="Pfam" id="PF02770">
    <property type="entry name" value="Acyl-CoA_dh_M"/>
    <property type="match status" value="1"/>
</dbReference>
<dbReference type="Pfam" id="PF08028">
    <property type="entry name" value="Acyl-CoA_dh_2"/>
    <property type="match status" value="1"/>
</dbReference>
<evidence type="ECO:0000259" key="3">
    <source>
        <dbReference type="Pfam" id="PF02770"/>
    </source>
</evidence>
<evidence type="ECO:0000256" key="1">
    <source>
        <dbReference type="ARBA" id="ARBA00022630"/>
    </source>
</evidence>
<dbReference type="InterPro" id="IPR009100">
    <property type="entry name" value="AcylCoA_DH/oxidase_NM_dom_sf"/>
</dbReference>
<keyword evidence="7" id="KW-1185">Reference proteome</keyword>
<feature type="domain" description="Acyl-CoA dehydrogenase C-terminal" evidence="5">
    <location>
        <begin position="256"/>
        <end position="368"/>
    </location>
</feature>
<dbReference type="Gene3D" id="2.40.110.10">
    <property type="entry name" value="Butyryl-CoA Dehydrogenase, subunit A, domain 2"/>
    <property type="match status" value="1"/>
</dbReference>
<name>A0ABX0K1J6_9PROT</name>
<dbReference type="PANTHER" id="PTHR43831">
    <property type="entry name" value="ISOBUTYRYL-COA DEHYDROGENASE"/>
    <property type="match status" value="1"/>
</dbReference>
<dbReference type="RefSeq" id="WP_173570886.1">
    <property type="nucleotide sequence ID" value="NZ_WOSY01000013.1"/>
</dbReference>